<reference evidence="11" key="1">
    <citation type="submission" date="2020-07" db="EMBL/GenBank/DDBJ databases">
        <title>A long reads based de novo assembly of the rainbow trout Arlee double haploid line genome.</title>
        <authorList>
            <person name="Gao G."/>
            <person name="Palti Y."/>
        </authorList>
    </citation>
    <scope>NUCLEOTIDE SEQUENCE [LARGE SCALE GENOMIC DNA]</scope>
</reference>
<evidence type="ECO:0000256" key="9">
    <source>
        <dbReference type="SAM" id="MobiDB-lite"/>
    </source>
</evidence>
<dbReference type="GO" id="GO:0012505">
    <property type="term" value="C:endomembrane system"/>
    <property type="evidence" value="ECO:0007669"/>
    <property type="project" value="UniProtKB-SubCell"/>
</dbReference>
<reference evidence="11" key="2">
    <citation type="submission" date="2025-08" db="UniProtKB">
        <authorList>
            <consortium name="Ensembl"/>
        </authorList>
    </citation>
    <scope>IDENTIFICATION</scope>
</reference>
<evidence type="ECO:0000256" key="1">
    <source>
        <dbReference type="ARBA" id="ARBA00004196"/>
    </source>
</evidence>
<accession>A0A8K9XZG6</accession>
<comment type="subcellular location">
    <subcellularLocation>
        <location evidence="1">Cell envelope</location>
    </subcellularLocation>
    <subcellularLocation>
        <location evidence="2">Endomembrane system</location>
    </subcellularLocation>
</comment>
<dbReference type="Ensembl" id="ENSOMYT00000133321.1">
    <property type="protein sequence ID" value="ENSOMYP00000140587.1"/>
    <property type="gene ID" value="ENSOMYG00000072210.1"/>
</dbReference>
<keyword evidence="6" id="KW-0067">ATP-binding</keyword>
<protein>
    <recommendedName>
        <fullName evidence="10">Serine-threonine/tyrosine-protein kinase catalytic domain-containing protein</fullName>
    </recommendedName>
</protein>
<evidence type="ECO:0000256" key="6">
    <source>
        <dbReference type="ARBA" id="ARBA00022840"/>
    </source>
</evidence>
<sequence length="322" mass="35741">MISPKHKKPPLNHPPATSQPPVSPGGKETVNNTETRTLGRTEEQPLPDSTSEQQKVNNPLILRFSKAFFPLTGLGEGSFGTVYKGLINGKPVAVQKLLSVGANIICGNNAIHIVHRVLKHENLVDIITLMFYSSPPMFWYRRCLTALGTARGLDYLHSSNHVHEDDKRNIFLNKALVPKISDFGLTRASAMRSSSTVMTEKNLIKQFLGLCHPQVLLEILSGVLPVDENCDPMFLVSKQNNGSFLFSTRLSSSYSGMNAYDLKKEIFHFLYLLCSVNLNVLTELEDVVKSISLEQLGPEREADNMGDDPLPHTFSLNKVTLL</sequence>
<evidence type="ECO:0000256" key="2">
    <source>
        <dbReference type="ARBA" id="ARBA00004308"/>
    </source>
</evidence>
<dbReference type="SUPFAM" id="SSF56112">
    <property type="entry name" value="Protein kinase-like (PK-like)"/>
    <property type="match status" value="1"/>
</dbReference>
<dbReference type="GeneTree" id="ENSGT01000000220683"/>
<feature type="compositionally biased region" description="Pro residues" evidence="9">
    <location>
        <begin position="11"/>
        <end position="23"/>
    </location>
</feature>
<dbReference type="PANTHER" id="PTHR47982">
    <property type="entry name" value="PROLINE-RICH RECEPTOR-LIKE PROTEIN KINASE PERK4"/>
    <property type="match status" value="1"/>
</dbReference>
<evidence type="ECO:0000256" key="8">
    <source>
        <dbReference type="ARBA" id="ARBA00023136"/>
    </source>
</evidence>
<organism evidence="11 12">
    <name type="scientific">Oncorhynchus mykiss</name>
    <name type="common">Rainbow trout</name>
    <name type="synonym">Salmo gairdneri</name>
    <dbReference type="NCBI Taxonomy" id="8022"/>
    <lineage>
        <taxon>Eukaryota</taxon>
        <taxon>Metazoa</taxon>
        <taxon>Chordata</taxon>
        <taxon>Craniata</taxon>
        <taxon>Vertebrata</taxon>
        <taxon>Euteleostomi</taxon>
        <taxon>Actinopterygii</taxon>
        <taxon>Neopterygii</taxon>
        <taxon>Teleostei</taxon>
        <taxon>Protacanthopterygii</taxon>
        <taxon>Salmoniformes</taxon>
        <taxon>Salmonidae</taxon>
        <taxon>Salmoninae</taxon>
        <taxon>Oncorhynchus</taxon>
    </lineage>
</organism>
<dbReference type="GO" id="GO:0004672">
    <property type="term" value="F:protein kinase activity"/>
    <property type="evidence" value="ECO:0007669"/>
    <property type="project" value="InterPro"/>
</dbReference>
<dbReference type="InterPro" id="IPR001245">
    <property type="entry name" value="Ser-Thr/Tyr_kinase_cat_dom"/>
</dbReference>
<reference evidence="11" key="3">
    <citation type="submission" date="2025-09" db="UniProtKB">
        <authorList>
            <consortium name="Ensembl"/>
        </authorList>
    </citation>
    <scope>IDENTIFICATION</scope>
</reference>
<feature type="compositionally biased region" description="Basic residues" evidence="9">
    <location>
        <begin position="1"/>
        <end position="10"/>
    </location>
</feature>
<dbReference type="InterPro" id="IPR011009">
    <property type="entry name" value="Kinase-like_dom_sf"/>
</dbReference>
<proteinExistence type="predicted"/>
<evidence type="ECO:0000256" key="3">
    <source>
        <dbReference type="ARBA" id="ARBA00022679"/>
    </source>
</evidence>
<dbReference type="Gene3D" id="1.10.510.10">
    <property type="entry name" value="Transferase(Phosphotransferase) domain 1"/>
    <property type="match status" value="1"/>
</dbReference>
<keyword evidence="5" id="KW-0547">Nucleotide-binding</keyword>
<evidence type="ECO:0000256" key="5">
    <source>
        <dbReference type="ARBA" id="ARBA00022741"/>
    </source>
</evidence>
<keyword evidence="8" id="KW-0472">Membrane</keyword>
<name>A0A8K9XZG6_ONCMY</name>
<dbReference type="InterPro" id="IPR047117">
    <property type="entry name" value="PERK1-13-like"/>
</dbReference>
<feature type="domain" description="Serine-threonine/tyrosine-protein kinase catalytic" evidence="10">
    <location>
        <begin position="110"/>
        <end position="201"/>
    </location>
</feature>
<feature type="region of interest" description="Disordered" evidence="9">
    <location>
        <begin position="1"/>
        <end position="54"/>
    </location>
</feature>
<dbReference type="Pfam" id="PF07714">
    <property type="entry name" value="PK_Tyr_Ser-Thr"/>
    <property type="match status" value="1"/>
</dbReference>
<dbReference type="Gene3D" id="3.30.200.20">
    <property type="entry name" value="Phosphorylase Kinase, domain 1"/>
    <property type="match status" value="1"/>
</dbReference>
<keyword evidence="12" id="KW-1185">Reference proteome</keyword>
<dbReference type="GO" id="GO:0005524">
    <property type="term" value="F:ATP binding"/>
    <property type="evidence" value="ECO:0007669"/>
    <property type="project" value="UniProtKB-KW"/>
</dbReference>
<dbReference type="AlphaFoldDB" id="A0A8K9XZG6"/>
<evidence type="ECO:0000256" key="7">
    <source>
        <dbReference type="ARBA" id="ARBA00022989"/>
    </source>
</evidence>
<keyword evidence="4" id="KW-0812">Transmembrane</keyword>
<keyword evidence="3" id="KW-0808">Transferase</keyword>
<evidence type="ECO:0000313" key="12">
    <source>
        <dbReference type="Proteomes" id="UP000694395"/>
    </source>
</evidence>
<evidence type="ECO:0000259" key="10">
    <source>
        <dbReference type="Pfam" id="PF07714"/>
    </source>
</evidence>
<dbReference type="Proteomes" id="UP000694395">
    <property type="component" value="Chromosome 1"/>
</dbReference>
<keyword evidence="7" id="KW-1133">Transmembrane helix</keyword>
<evidence type="ECO:0000313" key="11">
    <source>
        <dbReference type="Ensembl" id="ENSOMYP00000140587.1"/>
    </source>
</evidence>
<evidence type="ECO:0000256" key="4">
    <source>
        <dbReference type="ARBA" id="ARBA00022692"/>
    </source>
</evidence>